<feature type="transmembrane region" description="Helical" evidence="6">
    <location>
        <begin position="54"/>
        <end position="73"/>
    </location>
</feature>
<evidence type="ECO:0000256" key="2">
    <source>
        <dbReference type="ARBA" id="ARBA00022475"/>
    </source>
</evidence>
<dbReference type="InterPro" id="IPR003339">
    <property type="entry name" value="ABC/ECF_trnsptr_transmembrane"/>
</dbReference>
<evidence type="ECO:0000313" key="7">
    <source>
        <dbReference type="EMBL" id="SEH82991.1"/>
    </source>
</evidence>
<evidence type="ECO:0000256" key="3">
    <source>
        <dbReference type="ARBA" id="ARBA00022692"/>
    </source>
</evidence>
<accession>A0A1H6LCR3</accession>
<dbReference type="GO" id="GO:0005886">
    <property type="term" value="C:plasma membrane"/>
    <property type="evidence" value="ECO:0007669"/>
    <property type="project" value="UniProtKB-ARBA"/>
</dbReference>
<dbReference type="PANTHER" id="PTHR34857:SF2">
    <property type="entry name" value="SLL0384 PROTEIN"/>
    <property type="match status" value="1"/>
</dbReference>
<keyword evidence="5 6" id="KW-0472">Membrane</keyword>
<feature type="transmembrane region" description="Helical" evidence="6">
    <location>
        <begin position="213"/>
        <end position="232"/>
    </location>
</feature>
<dbReference type="EMBL" id="FNWV01000015">
    <property type="protein sequence ID" value="SEH82991.1"/>
    <property type="molecule type" value="Genomic_DNA"/>
</dbReference>
<evidence type="ECO:0000256" key="5">
    <source>
        <dbReference type="ARBA" id="ARBA00023136"/>
    </source>
</evidence>
<dbReference type="CDD" id="cd16914">
    <property type="entry name" value="EcfT"/>
    <property type="match status" value="1"/>
</dbReference>
<keyword evidence="2" id="KW-1003">Cell membrane</keyword>
<organism evidence="7 8">
    <name type="scientific">Ruminococcus flavefaciens</name>
    <dbReference type="NCBI Taxonomy" id="1265"/>
    <lineage>
        <taxon>Bacteria</taxon>
        <taxon>Bacillati</taxon>
        <taxon>Bacillota</taxon>
        <taxon>Clostridia</taxon>
        <taxon>Eubacteriales</taxon>
        <taxon>Oscillospiraceae</taxon>
        <taxon>Ruminococcus</taxon>
    </lineage>
</organism>
<sequence length="233" mass="26063">MSLKLDPRTKLYMIFVVSAVVMMSATTPFLWAVRIIMTMIPILLLITEKHYAAAFRFLILYGTALLLTFRYLSENSKGFLSAFLVGYCSIIVQFMPAMITAWYVIKTTKIGEFVCAMQKMHIPDGITISLAVVMRFFPTIKEEYAAIHDAMKMRGIMLGGGNATGMIEYRMIPLLFSCVNIGDELSAAAVTRGLGGKVKRTSVQMLKMRAADYLLMLLFTAALAVFVVSKYIR</sequence>
<evidence type="ECO:0000256" key="4">
    <source>
        <dbReference type="ARBA" id="ARBA00022989"/>
    </source>
</evidence>
<protein>
    <submittedName>
        <fullName evidence="7">Energy-coupling factor transport system permease protein</fullName>
    </submittedName>
</protein>
<reference evidence="7 8" key="1">
    <citation type="submission" date="2016-10" db="EMBL/GenBank/DDBJ databases">
        <authorList>
            <person name="de Groot N.N."/>
        </authorList>
    </citation>
    <scope>NUCLEOTIDE SEQUENCE [LARGE SCALE GENOMIC DNA]</scope>
    <source>
        <strain evidence="7 8">YAD2003</strain>
    </source>
</reference>
<keyword evidence="4 6" id="KW-1133">Transmembrane helix</keyword>
<dbReference type="OrthoDB" id="3730291at2"/>
<comment type="subcellular location">
    <subcellularLocation>
        <location evidence="1">Membrane</location>
        <topology evidence="1">Multi-pass membrane protein</topology>
    </subcellularLocation>
</comment>
<evidence type="ECO:0000256" key="1">
    <source>
        <dbReference type="ARBA" id="ARBA00004141"/>
    </source>
</evidence>
<feature type="transmembrane region" description="Helical" evidence="6">
    <location>
        <begin position="79"/>
        <end position="105"/>
    </location>
</feature>
<name>A0A1H6LCR3_RUMFL</name>
<gene>
    <name evidence="7" type="ORF">SAMN02910265_02929</name>
</gene>
<dbReference type="RefSeq" id="WP_074718711.1">
    <property type="nucleotide sequence ID" value="NZ_FNWV01000015.1"/>
</dbReference>
<keyword evidence="3 6" id="KW-0812">Transmembrane</keyword>
<evidence type="ECO:0000256" key="6">
    <source>
        <dbReference type="SAM" id="Phobius"/>
    </source>
</evidence>
<evidence type="ECO:0000313" key="8">
    <source>
        <dbReference type="Proteomes" id="UP000183190"/>
    </source>
</evidence>
<feature type="transmembrane region" description="Helical" evidence="6">
    <location>
        <begin position="12"/>
        <end position="33"/>
    </location>
</feature>
<dbReference type="Pfam" id="PF02361">
    <property type="entry name" value="CbiQ"/>
    <property type="match status" value="1"/>
</dbReference>
<dbReference type="AlphaFoldDB" id="A0A1H6LCR3"/>
<dbReference type="PANTHER" id="PTHR34857">
    <property type="entry name" value="SLL0384 PROTEIN"/>
    <property type="match status" value="1"/>
</dbReference>
<dbReference type="Proteomes" id="UP000183190">
    <property type="component" value="Unassembled WGS sequence"/>
</dbReference>
<dbReference type="InterPro" id="IPR051611">
    <property type="entry name" value="ECF_transporter_component"/>
</dbReference>
<proteinExistence type="predicted"/>